<keyword evidence="4" id="KW-1185">Reference proteome</keyword>
<name>A0A845ALT0_9SPHN</name>
<dbReference type="Proteomes" id="UP000446786">
    <property type="component" value="Unassembled WGS sequence"/>
</dbReference>
<protein>
    <submittedName>
        <fullName evidence="2">GNAT family N-acetyltransferase</fullName>
    </submittedName>
</protein>
<evidence type="ECO:0000259" key="1">
    <source>
        <dbReference type="PROSITE" id="PS51186"/>
    </source>
</evidence>
<feature type="domain" description="N-acetyltransferase" evidence="1">
    <location>
        <begin position="1"/>
        <end position="145"/>
    </location>
</feature>
<organism evidence="2 4">
    <name type="scientific">Parerythrobacter jejuensis</name>
    <dbReference type="NCBI Taxonomy" id="795812"/>
    <lineage>
        <taxon>Bacteria</taxon>
        <taxon>Pseudomonadati</taxon>
        <taxon>Pseudomonadota</taxon>
        <taxon>Alphaproteobacteria</taxon>
        <taxon>Sphingomonadales</taxon>
        <taxon>Erythrobacteraceae</taxon>
        <taxon>Parerythrobacter</taxon>
    </lineage>
</organism>
<proteinExistence type="predicted"/>
<evidence type="ECO:0000313" key="4">
    <source>
        <dbReference type="Proteomes" id="UP000446786"/>
    </source>
</evidence>
<dbReference type="OrthoDB" id="118633at2"/>
<reference evidence="2 4" key="1">
    <citation type="submission" date="2019-12" db="EMBL/GenBank/DDBJ databases">
        <title>Genomic-based taxomic classification of the family Erythrobacteraceae.</title>
        <authorList>
            <person name="Xu L."/>
        </authorList>
    </citation>
    <scope>NUCLEOTIDE SEQUENCE [LARGE SCALE GENOMIC DNA]</scope>
    <source>
        <strain evidence="2 4">JCM 16677</strain>
    </source>
</reference>
<dbReference type="AlphaFoldDB" id="A0A845ALT0"/>
<dbReference type="InterPro" id="IPR000182">
    <property type="entry name" value="GNAT_dom"/>
</dbReference>
<dbReference type="PROSITE" id="PS51186">
    <property type="entry name" value="GNAT"/>
    <property type="match status" value="1"/>
</dbReference>
<comment type="caution">
    <text evidence="2">The sequence shown here is derived from an EMBL/GenBank/DDBJ whole genome shotgun (WGS) entry which is preliminary data.</text>
</comment>
<accession>A0A845ALT0</accession>
<dbReference type="SUPFAM" id="SSF55729">
    <property type="entry name" value="Acyl-CoA N-acyltransferases (Nat)"/>
    <property type="match status" value="1"/>
</dbReference>
<dbReference type="NCBIfam" id="NF040501">
    <property type="entry name" value="resist_ArsN2"/>
    <property type="match status" value="1"/>
</dbReference>
<dbReference type="InterPro" id="IPR016181">
    <property type="entry name" value="Acyl_CoA_acyltransferase"/>
</dbReference>
<keyword evidence="2" id="KW-0808">Transferase</keyword>
<evidence type="ECO:0000313" key="3">
    <source>
        <dbReference type="EMBL" id="MXP33980.1"/>
    </source>
</evidence>
<sequence>MVFVEPVRFKDELDALRDALAAADLPVDDIDQAGRQFLLLRDGAERLGFIGVEGEGPDRLLRSAIILPDKRGAGVGSQLVKELETFVRSDGCERLHLLTTTAEAFFARLGYRAKDRSTAPQVIAASREFAELCPGSAIYMMKTFK</sequence>
<dbReference type="EMBL" id="WTYE01000001">
    <property type="protein sequence ID" value="MXP31220.1"/>
    <property type="molecule type" value="Genomic_DNA"/>
</dbReference>
<evidence type="ECO:0000313" key="2">
    <source>
        <dbReference type="EMBL" id="MXP31220.1"/>
    </source>
</evidence>
<dbReference type="EMBL" id="WTYE01000001">
    <property type="protein sequence ID" value="MXP33980.1"/>
    <property type="molecule type" value="Genomic_DNA"/>
</dbReference>
<gene>
    <name evidence="2" type="ORF">GRI94_05195</name>
    <name evidence="3" type="ORF">GRI94_19285</name>
</gene>
<dbReference type="GO" id="GO:0016747">
    <property type="term" value="F:acyltransferase activity, transferring groups other than amino-acyl groups"/>
    <property type="evidence" value="ECO:0007669"/>
    <property type="project" value="InterPro"/>
</dbReference>
<dbReference type="CDD" id="cd04301">
    <property type="entry name" value="NAT_SF"/>
    <property type="match status" value="1"/>
</dbReference>
<dbReference type="Gene3D" id="3.40.630.30">
    <property type="match status" value="1"/>
</dbReference>
<dbReference type="Pfam" id="PF13508">
    <property type="entry name" value="Acetyltransf_7"/>
    <property type="match status" value="1"/>
</dbReference>